<feature type="domain" description="LysM" evidence="9">
    <location>
        <begin position="91"/>
        <end position="134"/>
    </location>
</feature>
<evidence type="ECO:0000256" key="8">
    <source>
        <dbReference type="SAM" id="SignalP"/>
    </source>
</evidence>
<dbReference type="Pfam" id="PF00877">
    <property type="entry name" value="NLPC_P60"/>
    <property type="match status" value="1"/>
</dbReference>
<evidence type="ECO:0000313" key="12">
    <source>
        <dbReference type="Proteomes" id="UP000076510"/>
    </source>
</evidence>
<keyword evidence="6" id="KW-0788">Thiol protease</keyword>
<dbReference type="PANTHER" id="PTHR47053:SF1">
    <property type="entry name" value="MUREIN DD-ENDOPEPTIDASE MEPH-RELATED"/>
    <property type="match status" value="1"/>
</dbReference>
<feature type="compositionally biased region" description="Pro residues" evidence="7">
    <location>
        <begin position="145"/>
        <end position="156"/>
    </location>
</feature>
<dbReference type="GO" id="GO:0006508">
    <property type="term" value="P:proteolysis"/>
    <property type="evidence" value="ECO:0007669"/>
    <property type="project" value="UniProtKB-KW"/>
</dbReference>
<dbReference type="Gene3D" id="3.10.350.10">
    <property type="entry name" value="LysM domain"/>
    <property type="match status" value="3"/>
</dbReference>
<evidence type="ECO:0000256" key="4">
    <source>
        <dbReference type="ARBA" id="ARBA00022737"/>
    </source>
</evidence>
<evidence type="ECO:0000256" key="7">
    <source>
        <dbReference type="SAM" id="MobiDB-lite"/>
    </source>
</evidence>
<proteinExistence type="inferred from homology"/>
<reference evidence="12" key="1">
    <citation type="submission" date="2016-01" db="EMBL/GenBank/DDBJ databases">
        <title>Whole genome sequencing of Bhargavaea cecembensis T14.</title>
        <authorList>
            <person name="Hong K.W."/>
        </authorList>
    </citation>
    <scope>NUCLEOTIDE SEQUENCE [LARGE SCALE GENOMIC DNA]</scope>
    <source>
        <strain evidence="12">M19</strain>
    </source>
</reference>
<dbReference type="InterPro" id="IPR000064">
    <property type="entry name" value="NLP_P60_dom"/>
</dbReference>
<feature type="chain" id="PRO_5007826855" evidence="8">
    <location>
        <begin position="22"/>
        <end position="354"/>
    </location>
</feature>
<dbReference type="PROSITE" id="PS51782">
    <property type="entry name" value="LYSM"/>
    <property type="match status" value="3"/>
</dbReference>
<evidence type="ECO:0000256" key="6">
    <source>
        <dbReference type="ARBA" id="ARBA00022807"/>
    </source>
</evidence>
<dbReference type="AlphaFoldDB" id="A0A161T3Q4"/>
<keyword evidence="2" id="KW-0645">Protease</keyword>
<accession>A0A161T3Q4</accession>
<dbReference type="Pfam" id="PF01476">
    <property type="entry name" value="LysM"/>
    <property type="match status" value="3"/>
</dbReference>
<organism evidence="11 12">
    <name type="scientific">Rossellomorea marisflavi</name>
    <dbReference type="NCBI Taxonomy" id="189381"/>
    <lineage>
        <taxon>Bacteria</taxon>
        <taxon>Bacillati</taxon>
        <taxon>Bacillota</taxon>
        <taxon>Bacilli</taxon>
        <taxon>Bacillales</taxon>
        <taxon>Bacillaceae</taxon>
        <taxon>Rossellomorea</taxon>
    </lineage>
</organism>
<feature type="region of interest" description="Disordered" evidence="7">
    <location>
        <begin position="71"/>
        <end position="92"/>
    </location>
</feature>
<evidence type="ECO:0000256" key="1">
    <source>
        <dbReference type="ARBA" id="ARBA00007074"/>
    </source>
</evidence>
<gene>
    <name evidence="11" type="ORF">AV649_08910</name>
</gene>
<dbReference type="InterPro" id="IPR051202">
    <property type="entry name" value="Peptidase_C40"/>
</dbReference>
<dbReference type="GO" id="GO:0008234">
    <property type="term" value="F:cysteine-type peptidase activity"/>
    <property type="evidence" value="ECO:0007669"/>
    <property type="project" value="UniProtKB-KW"/>
</dbReference>
<name>A0A161T3Q4_9BACI</name>
<protein>
    <submittedName>
        <fullName evidence="11">Peptidoglycan hydrolase</fullName>
    </submittedName>
</protein>
<evidence type="ECO:0000256" key="3">
    <source>
        <dbReference type="ARBA" id="ARBA00022729"/>
    </source>
</evidence>
<dbReference type="InterPro" id="IPR036779">
    <property type="entry name" value="LysM_dom_sf"/>
</dbReference>
<keyword evidence="3 8" id="KW-0732">Signal</keyword>
<feature type="region of interest" description="Disordered" evidence="7">
    <location>
        <begin position="133"/>
        <end position="163"/>
    </location>
</feature>
<evidence type="ECO:0000256" key="5">
    <source>
        <dbReference type="ARBA" id="ARBA00022801"/>
    </source>
</evidence>
<dbReference type="CDD" id="cd00118">
    <property type="entry name" value="LysM"/>
    <property type="match status" value="3"/>
</dbReference>
<sequence>MKKTIVTFAATAVLSSTYASAAAASSHKVESGDSLWNIARKYNTSVSNLKSLNNLKSDMIFPNQVLKVNAKASTAPSKPSTPAPAPSSPAKTYTVKSGDTLIAIANRHSISLGELQKWNGISSHLIYPGQKLAVSSGGSGSSSPAPAPAPSKPSPAPGNSATGSYKVVSGDTLSHISLRFNMSVSELKKLNGLSGNMIYVGQTLKVNGGSSSSPSPAPSPSPSAPKEDTVTSFDVNRLLSAAKGQIGKPYVWGGSTTAGFDCSGFIYYAFNQAGVSMSRTSSEGYYSRSYYVDKPAIGDIVFFSNTYKKGISHLGIYVGNNQFIHAGDNGVEISSLNNSYWKSKFDSFKRFYSL</sequence>
<comment type="caution">
    <text evidence="11">The sequence shown here is derived from an EMBL/GenBank/DDBJ whole genome shotgun (WGS) entry which is preliminary data.</text>
</comment>
<dbReference type="Proteomes" id="UP000076510">
    <property type="component" value="Unassembled WGS sequence"/>
</dbReference>
<dbReference type="RefSeq" id="WP_063191943.1">
    <property type="nucleotide sequence ID" value="NZ_JAMQJB010000009.1"/>
</dbReference>
<feature type="signal peptide" evidence="8">
    <location>
        <begin position="1"/>
        <end position="21"/>
    </location>
</feature>
<dbReference type="InterPro" id="IPR038765">
    <property type="entry name" value="Papain-like_cys_pep_sf"/>
</dbReference>
<evidence type="ECO:0000259" key="10">
    <source>
        <dbReference type="PROSITE" id="PS51935"/>
    </source>
</evidence>
<evidence type="ECO:0000313" key="11">
    <source>
        <dbReference type="EMBL" id="KZE43950.1"/>
    </source>
</evidence>
<evidence type="ECO:0000259" key="9">
    <source>
        <dbReference type="PROSITE" id="PS51782"/>
    </source>
</evidence>
<dbReference type="PROSITE" id="PS51935">
    <property type="entry name" value="NLPC_P60"/>
    <property type="match status" value="1"/>
</dbReference>
<evidence type="ECO:0000256" key="2">
    <source>
        <dbReference type="ARBA" id="ARBA00022670"/>
    </source>
</evidence>
<feature type="domain" description="LysM" evidence="9">
    <location>
        <begin position="163"/>
        <end position="206"/>
    </location>
</feature>
<feature type="region of interest" description="Disordered" evidence="7">
    <location>
        <begin position="209"/>
        <end position="229"/>
    </location>
</feature>
<keyword evidence="5 11" id="KW-0378">Hydrolase</keyword>
<dbReference type="PANTHER" id="PTHR47053">
    <property type="entry name" value="MUREIN DD-ENDOPEPTIDASE MEPH-RELATED"/>
    <property type="match status" value="1"/>
</dbReference>
<keyword evidence="4" id="KW-0677">Repeat</keyword>
<feature type="domain" description="LysM" evidence="9">
    <location>
        <begin position="25"/>
        <end position="68"/>
    </location>
</feature>
<feature type="domain" description="NlpC/P60" evidence="10">
    <location>
        <begin position="232"/>
        <end position="352"/>
    </location>
</feature>
<dbReference type="SUPFAM" id="SSF54106">
    <property type="entry name" value="LysM domain"/>
    <property type="match status" value="3"/>
</dbReference>
<dbReference type="SMART" id="SM00257">
    <property type="entry name" value="LysM"/>
    <property type="match status" value="3"/>
</dbReference>
<dbReference type="Gene3D" id="3.90.1720.10">
    <property type="entry name" value="endopeptidase domain like (from Nostoc punctiforme)"/>
    <property type="match status" value="1"/>
</dbReference>
<dbReference type="SUPFAM" id="SSF54001">
    <property type="entry name" value="Cysteine proteinases"/>
    <property type="match status" value="1"/>
</dbReference>
<dbReference type="EMBL" id="LQQY01000045">
    <property type="protein sequence ID" value="KZE43950.1"/>
    <property type="molecule type" value="Genomic_DNA"/>
</dbReference>
<comment type="similarity">
    <text evidence="1">Belongs to the peptidase C40 family.</text>
</comment>
<dbReference type="InterPro" id="IPR018392">
    <property type="entry name" value="LysM"/>
</dbReference>
<dbReference type="OrthoDB" id="9813368at2"/>